<accession>A0A2P2BT87</accession>
<dbReference type="InterPro" id="IPR000835">
    <property type="entry name" value="HTH_MarR-typ"/>
</dbReference>
<evidence type="ECO:0000313" key="5">
    <source>
        <dbReference type="EMBL" id="CEI73597.1"/>
    </source>
</evidence>
<evidence type="ECO:0000256" key="1">
    <source>
        <dbReference type="ARBA" id="ARBA00023015"/>
    </source>
</evidence>
<keyword evidence="3" id="KW-0804">Transcription</keyword>
<dbReference type="RefSeq" id="WP_092924659.1">
    <property type="nucleotide sequence ID" value="NZ_FJTZ01000012.1"/>
</dbReference>
<dbReference type="PANTHER" id="PTHR42756">
    <property type="entry name" value="TRANSCRIPTIONAL REGULATOR, MARR"/>
    <property type="match status" value="1"/>
</dbReference>
<dbReference type="InterPro" id="IPR036388">
    <property type="entry name" value="WH-like_DNA-bd_sf"/>
</dbReference>
<dbReference type="SMART" id="SM00347">
    <property type="entry name" value="HTH_MARR"/>
    <property type="match status" value="1"/>
</dbReference>
<dbReference type="PROSITE" id="PS50995">
    <property type="entry name" value="HTH_MARR_2"/>
    <property type="match status" value="1"/>
</dbReference>
<dbReference type="KEGG" id="rhom:FRIFI_2069"/>
<gene>
    <name evidence="5" type="ORF">FRIFI_2069</name>
</gene>
<organism evidence="5 6">
    <name type="scientific">Romboutsia hominis</name>
    <dbReference type="NCBI Taxonomy" id="1507512"/>
    <lineage>
        <taxon>Bacteria</taxon>
        <taxon>Bacillati</taxon>
        <taxon>Bacillota</taxon>
        <taxon>Clostridia</taxon>
        <taxon>Peptostreptococcales</taxon>
        <taxon>Peptostreptococcaceae</taxon>
        <taxon>Romboutsia</taxon>
    </lineage>
</organism>
<dbReference type="Proteomes" id="UP000245695">
    <property type="component" value="Chromosome 1"/>
</dbReference>
<dbReference type="PANTHER" id="PTHR42756:SF1">
    <property type="entry name" value="TRANSCRIPTIONAL REPRESSOR OF EMRAB OPERON"/>
    <property type="match status" value="1"/>
</dbReference>
<evidence type="ECO:0000256" key="2">
    <source>
        <dbReference type="ARBA" id="ARBA00023125"/>
    </source>
</evidence>
<proteinExistence type="predicted"/>
<dbReference type="GO" id="GO:0003700">
    <property type="term" value="F:DNA-binding transcription factor activity"/>
    <property type="evidence" value="ECO:0007669"/>
    <property type="project" value="InterPro"/>
</dbReference>
<dbReference type="AlphaFoldDB" id="A0A2P2BT87"/>
<dbReference type="Pfam" id="PF01047">
    <property type="entry name" value="MarR"/>
    <property type="match status" value="1"/>
</dbReference>
<keyword evidence="1" id="KW-0805">Transcription regulation</keyword>
<sequence>MNNREISTLMVDSMNDFANLVKLISAERVQHDSVLTERQFVTLSRINMHKKIELKNLSKDLYVSTSSLCILLNKLVEQGYVYREEDPKDRRNTFYCITEKGHVLIKAEVDHLLDVIGHRIEKLDEDKKERLYNCMVESSVIFKELL</sequence>
<dbReference type="Gene3D" id="1.10.10.10">
    <property type="entry name" value="Winged helix-like DNA-binding domain superfamily/Winged helix DNA-binding domain"/>
    <property type="match status" value="1"/>
</dbReference>
<reference evidence="5 6" key="1">
    <citation type="submission" date="2014-09" db="EMBL/GenBank/DDBJ databases">
        <authorList>
            <person name="Hornung B.V."/>
        </authorList>
    </citation>
    <scope>NUCLEOTIDE SEQUENCE [LARGE SCALE GENOMIC DNA]</scope>
    <source>
        <strain evidence="5 6">FRIFI</strain>
    </source>
</reference>
<evidence type="ECO:0000259" key="4">
    <source>
        <dbReference type="PROSITE" id="PS50995"/>
    </source>
</evidence>
<feature type="domain" description="HTH marR-type" evidence="4">
    <location>
        <begin position="1"/>
        <end position="146"/>
    </location>
</feature>
<dbReference type="EMBL" id="LN650648">
    <property type="protein sequence ID" value="CEI73597.1"/>
    <property type="molecule type" value="Genomic_DNA"/>
</dbReference>
<name>A0A2P2BT87_9FIRM</name>
<evidence type="ECO:0000313" key="6">
    <source>
        <dbReference type="Proteomes" id="UP000245695"/>
    </source>
</evidence>
<protein>
    <submittedName>
        <fullName evidence="5">MarR transcriptional regulator</fullName>
    </submittedName>
</protein>
<keyword evidence="2" id="KW-0238">DNA-binding</keyword>
<evidence type="ECO:0000256" key="3">
    <source>
        <dbReference type="ARBA" id="ARBA00023163"/>
    </source>
</evidence>
<dbReference type="GO" id="GO:0003677">
    <property type="term" value="F:DNA binding"/>
    <property type="evidence" value="ECO:0007669"/>
    <property type="project" value="UniProtKB-KW"/>
</dbReference>
<dbReference type="SUPFAM" id="SSF46785">
    <property type="entry name" value="Winged helix' DNA-binding domain"/>
    <property type="match status" value="1"/>
</dbReference>
<keyword evidence="6" id="KW-1185">Reference proteome</keyword>
<dbReference type="InterPro" id="IPR036390">
    <property type="entry name" value="WH_DNA-bd_sf"/>
</dbReference>